<organism evidence="1 2">
    <name type="scientific">Umbelopsis ramanniana AG</name>
    <dbReference type="NCBI Taxonomy" id="1314678"/>
    <lineage>
        <taxon>Eukaryota</taxon>
        <taxon>Fungi</taxon>
        <taxon>Fungi incertae sedis</taxon>
        <taxon>Mucoromycota</taxon>
        <taxon>Mucoromycotina</taxon>
        <taxon>Umbelopsidomycetes</taxon>
        <taxon>Umbelopsidales</taxon>
        <taxon>Umbelopsidaceae</taxon>
        <taxon>Umbelopsis</taxon>
    </lineage>
</organism>
<proteinExistence type="predicted"/>
<dbReference type="GeneID" id="75910234"/>
<evidence type="ECO:0000313" key="2">
    <source>
        <dbReference type="Proteomes" id="UP001206595"/>
    </source>
</evidence>
<reference evidence="1" key="1">
    <citation type="submission" date="2021-06" db="EMBL/GenBank/DDBJ databases">
        <authorList>
            <consortium name="DOE Joint Genome Institute"/>
            <person name="Mondo S.J."/>
            <person name="Amses K.R."/>
            <person name="Simmons D.R."/>
            <person name="Longcore J.E."/>
            <person name="Seto K."/>
            <person name="Alves G.H."/>
            <person name="Bonds A.E."/>
            <person name="Quandt C.A."/>
            <person name="Davis W.J."/>
            <person name="Chang Y."/>
            <person name="Letcher P.M."/>
            <person name="Powell M.J."/>
            <person name="Kuo A."/>
            <person name="Labutti K."/>
            <person name="Pangilinan J."/>
            <person name="Andreopoulos W."/>
            <person name="Tritt A."/>
            <person name="Riley R."/>
            <person name="Hundley H."/>
            <person name="Johnson J."/>
            <person name="Lipzen A."/>
            <person name="Barry K."/>
            <person name="Berbee M.L."/>
            <person name="Buchler N.E."/>
            <person name="Grigoriev I.V."/>
            <person name="Spatafora J.W."/>
            <person name="Stajich J.E."/>
            <person name="James T.Y."/>
        </authorList>
    </citation>
    <scope>NUCLEOTIDE SEQUENCE</scope>
    <source>
        <strain evidence="1">AG</strain>
    </source>
</reference>
<protein>
    <submittedName>
        <fullName evidence="1">Uncharacterized protein</fullName>
    </submittedName>
</protein>
<dbReference type="EMBL" id="MU620892">
    <property type="protein sequence ID" value="KAI8584476.1"/>
    <property type="molecule type" value="Genomic_DNA"/>
</dbReference>
<dbReference type="AlphaFoldDB" id="A0AAD5HJ83"/>
<gene>
    <name evidence="1" type="ORF">K450DRAFT_216588</name>
</gene>
<evidence type="ECO:0000313" key="1">
    <source>
        <dbReference type="EMBL" id="KAI8584476.1"/>
    </source>
</evidence>
<accession>A0AAD5HJ83</accession>
<comment type="caution">
    <text evidence="1">The sequence shown here is derived from an EMBL/GenBank/DDBJ whole genome shotgun (WGS) entry which is preliminary data.</text>
</comment>
<name>A0AAD5HJ83_UMBRA</name>
<dbReference type="Proteomes" id="UP001206595">
    <property type="component" value="Unassembled WGS sequence"/>
</dbReference>
<keyword evidence="2" id="KW-1185">Reference proteome</keyword>
<reference evidence="1" key="2">
    <citation type="journal article" date="2022" name="Proc. Natl. Acad. Sci. U.S.A.">
        <title>Diploid-dominant life cycles characterize the early evolution of Fungi.</title>
        <authorList>
            <person name="Amses K.R."/>
            <person name="Simmons D.R."/>
            <person name="Longcore J.E."/>
            <person name="Mondo S.J."/>
            <person name="Seto K."/>
            <person name="Jeronimo G.H."/>
            <person name="Bonds A.E."/>
            <person name="Quandt C.A."/>
            <person name="Davis W.J."/>
            <person name="Chang Y."/>
            <person name="Federici B.A."/>
            <person name="Kuo A."/>
            <person name="LaButti K."/>
            <person name="Pangilinan J."/>
            <person name="Andreopoulos W."/>
            <person name="Tritt A."/>
            <person name="Riley R."/>
            <person name="Hundley H."/>
            <person name="Johnson J."/>
            <person name="Lipzen A."/>
            <person name="Barry K."/>
            <person name="Lang B.F."/>
            <person name="Cuomo C.A."/>
            <person name="Buchler N.E."/>
            <person name="Grigoriev I.V."/>
            <person name="Spatafora J.W."/>
            <person name="Stajich J.E."/>
            <person name="James T.Y."/>
        </authorList>
    </citation>
    <scope>NUCLEOTIDE SEQUENCE</scope>
    <source>
        <strain evidence="1">AG</strain>
    </source>
</reference>
<sequence length="61" mass="6957">MLAYDWGQPIQTSSIESSATAMHKKMRFVSHHGFFFVPHCPNPLGRSLYEHEQLVARSLSP</sequence>
<dbReference type="RefSeq" id="XP_051449480.1">
    <property type="nucleotide sequence ID" value="XM_051584884.1"/>
</dbReference>